<feature type="signal peptide" evidence="1">
    <location>
        <begin position="1"/>
        <end position="26"/>
    </location>
</feature>
<dbReference type="Proteomes" id="UP000305792">
    <property type="component" value="Unassembled WGS sequence"/>
</dbReference>
<organism evidence="2 3">
    <name type="scientific">Glycomyces paridis</name>
    <dbReference type="NCBI Taxonomy" id="2126555"/>
    <lineage>
        <taxon>Bacteria</taxon>
        <taxon>Bacillati</taxon>
        <taxon>Actinomycetota</taxon>
        <taxon>Actinomycetes</taxon>
        <taxon>Glycomycetales</taxon>
        <taxon>Glycomycetaceae</taxon>
        <taxon>Glycomyces</taxon>
    </lineage>
</organism>
<gene>
    <name evidence="2" type="ORF">E9998_06955</name>
</gene>
<evidence type="ECO:0000313" key="3">
    <source>
        <dbReference type="Proteomes" id="UP000305792"/>
    </source>
</evidence>
<reference evidence="2 3" key="1">
    <citation type="journal article" date="2018" name="Int. J. Syst. Evol. Microbiol.">
        <title>Glycomyces paridis sp. nov., isolated from the medicinal plant Paris polyphylla.</title>
        <authorList>
            <person name="Fang X.M."/>
            <person name="Bai J.L."/>
            <person name="Su J."/>
            <person name="Zhao L.L."/>
            <person name="Liu H.Y."/>
            <person name="Ma B.P."/>
            <person name="Zhang Y.Q."/>
            <person name="Yu L.Y."/>
        </authorList>
    </citation>
    <scope>NUCLEOTIDE SEQUENCE [LARGE SCALE GENOMIC DNA]</scope>
    <source>
        <strain evidence="2 3">CPCC 204357</strain>
    </source>
</reference>
<protein>
    <recommendedName>
        <fullName evidence="4">Secreted protein</fullName>
    </recommendedName>
</protein>
<keyword evidence="3" id="KW-1185">Reference proteome</keyword>
<sequence length="132" mass="14416">MKRMLGLLTVAATVAAVLLTTAPAQAQTRGDTADGQCWQITVKGDNYGEMCWDDYLGGSDADVMYLHDNWFDGTSTRMTVCRASFCESVHAYGGDELIAVPRFHSGDTFEVQGCGWDEGDEKGCTDWITVTE</sequence>
<name>A0A4S8PJD7_9ACTN</name>
<evidence type="ECO:0000313" key="2">
    <source>
        <dbReference type="EMBL" id="THV30111.1"/>
    </source>
</evidence>
<keyword evidence="1" id="KW-0732">Signal</keyword>
<evidence type="ECO:0000256" key="1">
    <source>
        <dbReference type="SAM" id="SignalP"/>
    </source>
</evidence>
<comment type="caution">
    <text evidence="2">The sequence shown here is derived from an EMBL/GenBank/DDBJ whole genome shotgun (WGS) entry which is preliminary data.</text>
</comment>
<proteinExistence type="predicted"/>
<dbReference type="AlphaFoldDB" id="A0A4S8PJD7"/>
<accession>A0A4S8PJD7</accession>
<dbReference type="RefSeq" id="WP_136528984.1">
    <property type="nucleotide sequence ID" value="NZ_STGX01000004.1"/>
</dbReference>
<evidence type="ECO:0008006" key="4">
    <source>
        <dbReference type="Google" id="ProtNLM"/>
    </source>
</evidence>
<feature type="chain" id="PRO_5020560342" description="Secreted protein" evidence="1">
    <location>
        <begin position="27"/>
        <end position="132"/>
    </location>
</feature>
<dbReference type="EMBL" id="STGX01000004">
    <property type="protein sequence ID" value="THV30111.1"/>
    <property type="molecule type" value="Genomic_DNA"/>
</dbReference>